<dbReference type="OrthoDB" id="3250101at2759"/>
<dbReference type="Pfam" id="PF00078">
    <property type="entry name" value="RVT_1"/>
    <property type="match status" value="1"/>
</dbReference>
<dbReference type="Gene3D" id="3.10.10.10">
    <property type="entry name" value="HIV Type 1 Reverse Transcriptase, subunit A, domain 1"/>
    <property type="match status" value="1"/>
</dbReference>
<gene>
    <name evidence="4" type="ORF">O181_084732</name>
</gene>
<dbReference type="InterPro" id="IPR043128">
    <property type="entry name" value="Rev_trsase/Diguanyl_cyclase"/>
</dbReference>
<comment type="caution">
    <text evidence="4">The sequence shown here is derived from an EMBL/GenBank/DDBJ whole genome shotgun (WGS) entry which is preliminary data.</text>
</comment>
<dbReference type="EMBL" id="AVOT02049880">
    <property type="protein sequence ID" value="MBW0545017.1"/>
    <property type="molecule type" value="Genomic_DNA"/>
</dbReference>
<keyword evidence="5" id="KW-1185">Reference proteome</keyword>
<keyword evidence="1" id="KW-0511">Multifunctional enzyme</keyword>
<evidence type="ECO:0000313" key="5">
    <source>
        <dbReference type="Proteomes" id="UP000765509"/>
    </source>
</evidence>
<evidence type="ECO:0000313" key="4">
    <source>
        <dbReference type="EMBL" id="MBW0545017.1"/>
    </source>
</evidence>
<reference evidence="4" key="1">
    <citation type="submission" date="2021-03" db="EMBL/GenBank/DDBJ databases">
        <title>Draft genome sequence of rust myrtle Austropuccinia psidii MF-1, a brazilian biotype.</title>
        <authorList>
            <person name="Quecine M.C."/>
            <person name="Pachon D.M.R."/>
            <person name="Bonatelli M.L."/>
            <person name="Correr F.H."/>
            <person name="Franceschini L.M."/>
            <person name="Leite T.F."/>
            <person name="Margarido G.R.A."/>
            <person name="Almeida C.A."/>
            <person name="Ferrarezi J.A."/>
            <person name="Labate C.A."/>
        </authorList>
    </citation>
    <scope>NUCLEOTIDE SEQUENCE</scope>
    <source>
        <strain evidence="4">MF-1</strain>
    </source>
</reference>
<feature type="domain" description="Reverse transcriptase/retrotransposon-derived protein RNase H-like" evidence="3">
    <location>
        <begin position="606"/>
        <end position="671"/>
    </location>
</feature>
<dbReference type="AlphaFoldDB" id="A0A9Q3FUS5"/>
<name>A0A9Q3FUS5_9BASI</name>
<dbReference type="InterPro" id="IPR041577">
    <property type="entry name" value="RT_RNaseH_2"/>
</dbReference>
<dbReference type="InterPro" id="IPR000477">
    <property type="entry name" value="RT_dom"/>
</dbReference>
<evidence type="ECO:0000256" key="1">
    <source>
        <dbReference type="ARBA" id="ARBA00023268"/>
    </source>
</evidence>
<dbReference type="Pfam" id="PF17919">
    <property type="entry name" value="RT_RNaseH_2"/>
    <property type="match status" value="1"/>
</dbReference>
<sequence>MESKIVSKIPREDRRPERPVLKCHKCGSTSHLPNTCTKNTPINEVQVIEGVQCTEEKEKSDQDYAISEDTQVEEYPIENITAFFEVTEVHNHLPQYSEYCYNLINIQDARMCKTKPDRGKCYTSGASCITSLLMNDIEGKVNLDTGAFCTCVGKYYLQVILPEWKNYLLPIEGVQFSSASNNMYPLGILDSNLVFPHPEGSVRVKTEIVVMDNCASQNIILGTNYLNIYGIDMNNHKERYLTTGEKTRQKFAFSNIPKQISIVSFKKDTYKEEFVSNQLVEAQIKPSLSSKMRNELIDVSYTYNNAFASDNEPLGAIKGHEVGITLNIDRPYPPVLRRPAYPASPRGREALEKHIQQLIQLGVLRKVGHNEEVEVTKPVIIAWNNDKSRMVGDFRALNTYTVPDRYPIPIIQETWTQLSKSKYRTSMDALKGFHQNVLMPKVKKLLRIITHCGIYEYLRMPFSIKNAPSHYQRMINTIFPTEFSEGWLIIYVDDIIICSDLWSLHLERLARVIHKVAEVNMKISLKKCTFGFEALKELGHVVSGLSVGIDKKKEAAVLLKLITQNKKEMMSFLGFSSYYRQHLKDFEILAKSLYRICDQQTVFEMTQERVKAYEKIKKALTQAPLLLMPYWNIPFKLYIDACGDGLGAALHQAQIIDEKPIDGPVCYISRLSQP</sequence>
<evidence type="ECO:0008006" key="6">
    <source>
        <dbReference type="Google" id="ProtNLM"/>
    </source>
</evidence>
<dbReference type="PANTHER" id="PTHR37984:SF5">
    <property type="entry name" value="PROTEIN NYNRIN-LIKE"/>
    <property type="match status" value="1"/>
</dbReference>
<dbReference type="Proteomes" id="UP000765509">
    <property type="component" value="Unassembled WGS sequence"/>
</dbReference>
<dbReference type="InterPro" id="IPR050951">
    <property type="entry name" value="Retrovirus_Pol_polyprotein"/>
</dbReference>
<proteinExistence type="predicted"/>
<dbReference type="InterPro" id="IPR043502">
    <property type="entry name" value="DNA/RNA_pol_sf"/>
</dbReference>
<accession>A0A9Q3FUS5</accession>
<protein>
    <recommendedName>
        <fullName evidence="6">Reverse transcriptase domain-containing protein</fullName>
    </recommendedName>
</protein>
<feature type="domain" description="Reverse transcriptase" evidence="2">
    <location>
        <begin position="386"/>
        <end position="575"/>
    </location>
</feature>
<evidence type="ECO:0000259" key="3">
    <source>
        <dbReference type="Pfam" id="PF17919"/>
    </source>
</evidence>
<evidence type="ECO:0000259" key="2">
    <source>
        <dbReference type="Pfam" id="PF00078"/>
    </source>
</evidence>
<organism evidence="4 5">
    <name type="scientific">Austropuccinia psidii MF-1</name>
    <dbReference type="NCBI Taxonomy" id="1389203"/>
    <lineage>
        <taxon>Eukaryota</taxon>
        <taxon>Fungi</taxon>
        <taxon>Dikarya</taxon>
        <taxon>Basidiomycota</taxon>
        <taxon>Pucciniomycotina</taxon>
        <taxon>Pucciniomycetes</taxon>
        <taxon>Pucciniales</taxon>
        <taxon>Sphaerophragmiaceae</taxon>
        <taxon>Austropuccinia</taxon>
    </lineage>
</organism>
<dbReference type="SUPFAM" id="SSF56672">
    <property type="entry name" value="DNA/RNA polymerases"/>
    <property type="match status" value="1"/>
</dbReference>
<dbReference type="PANTHER" id="PTHR37984">
    <property type="entry name" value="PROTEIN CBG26694"/>
    <property type="match status" value="1"/>
</dbReference>
<dbReference type="GO" id="GO:0003824">
    <property type="term" value="F:catalytic activity"/>
    <property type="evidence" value="ECO:0007669"/>
    <property type="project" value="UniProtKB-KW"/>
</dbReference>
<dbReference type="Gene3D" id="3.30.70.270">
    <property type="match status" value="2"/>
</dbReference>
<dbReference type="CDD" id="cd01647">
    <property type="entry name" value="RT_LTR"/>
    <property type="match status" value="1"/>
</dbReference>